<keyword evidence="3" id="KW-1185">Reference proteome</keyword>
<comment type="caution">
    <text evidence="2">The sequence shown here is derived from an EMBL/GenBank/DDBJ whole genome shotgun (WGS) entry which is preliminary data.</text>
</comment>
<organism evidence="2 3">
    <name type="scientific">Sesamum angolense</name>
    <dbReference type="NCBI Taxonomy" id="2727404"/>
    <lineage>
        <taxon>Eukaryota</taxon>
        <taxon>Viridiplantae</taxon>
        <taxon>Streptophyta</taxon>
        <taxon>Embryophyta</taxon>
        <taxon>Tracheophyta</taxon>
        <taxon>Spermatophyta</taxon>
        <taxon>Magnoliopsida</taxon>
        <taxon>eudicotyledons</taxon>
        <taxon>Gunneridae</taxon>
        <taxon>Pentapetalae</taxon>
        <taxon>asterids</taxon>
        <taxon>lamiids</taxon>
        <taxon>Lamiales</taxon>
        <taxon>Pedaliaceae</taxon>
        <taxon>Sesamum</taxon>
    </lineage>
</organism>
<feature type="domain" description="Reverse transcriptase zinc-binding" evidence="1">
    <location>
        <begin position="62"/>
        <end position="130"/>
    </location>
</feature>
<name>A0AAE2BQL3_9LAMI</name>
<dbReference type="Pfam" id="PF13966">
    <property type="entry name" value="zf-RVT"/>
    <property type="match status" value="1"/>
</dbReference>
<evidence type="ECO:0000313" key="3">
    <source>
        <dbReference type="Proteomes" id="UP001289374"/>
    </source>
</evidence>
<dbReference type="InterPro" id="IPR026960">
    <property type="entry name" value="RVT-Znf"/>
</dbReference>
<accession>A0AAE2BQL3</accession>
<evidence type="ECO:0000259" key="1">
    <source>
        <dbReference type="Pfam" id="PF13966"/>
    </source>
</evidence>
<reference evidence="2" key="2">
    <citation type="journal article" date="2024" name="Plant">
        <title>Genomic evolution and insights into agronomic trait innovations of Sesamum species.</title>
        <authorList>
            <person name="Miao H."/>
            <person name="Wang L."/>
            <person name="Qu L."/>
            <person name="Liu H."/>
            <person name="Sun Y."/>
            <person name="Le M."/>
            <person name="Wang Q."/>
            <person name="Wei S."/>
            <person name="Zheng Y."/>
            <person name="Lin W."/>
            <person name="Duan Y."/>
            <person name="Cao H."/>
            <person name="Xiong S."/>
            <person name="Wang X."/>
            <person name="Wei L."/>
            <person name="Li C."/>
            <person name="Ma Q."/>
            <person name="Ju M."/>
            <person name="Zhao R."/>
            <person name="Li G."/>
            <person name="Mu C."/>
            <person name="Tian Q."/>
            <person name="Mei H."/>
            <person name="Zhang T."/>
            <person name="Gao T."/>
            <person name="Zhang H."/>
        </authorList>
    </citation>
    <scope>NUCLEOTIDE SEQUENCE</scope>
    <source>
        <strain evidence="2">K16</strain>
    </source>
</reference>
<reference evidence="2" key="1">
    <citation type="submission" date="2020-06" db="EMBL/GenBank/DDBJ databases">
        <authorList>
            <person name="Li T."/>
            <person name="Hu X."/>
            <person name="Zhang T."/>
            <person name="Song X."/>
            <person name="Zhang H."/>
            <person name="Dai N."/>
            <person name="Sheng W."/>
            <person name="Hou X."/>
            <person name="Wei L."/>
        </authorList>
    </citation>
    <scope>NUCLEOTIDE SEQUENCE</scope>
    <source>
        <strain evidence="2">K16</strain>
        <tissue evidence="2">Leaf</tissue>
    </source>
</reference>
<dbReference type="Proteomes" id="UP001289374">
    <property type="component" value="Unassembled WGS sequence"/>
</dbReference>
<gene>
    <name evidence="2" type="ORF">Sango_1891000</name>
</gene>
<dbReference type="EMBL" id="JACGWL010000010">
    <property type="protein sequence ID" value="KAK4394202.1"/>
    <property type="molecule type" value="Genomic_DNA"/>
</dbReference>
<evidence type="ECO:0000313" key="2">
    <source>
        <dbReference type="EMBL" id="KAK4394202.1"/>
    </source>
</evidence>
<proteinExistence type="predicted"/>
<dbReference type="AlphaFoldDB" id="A0AAE2BQL3"/>
<protein>
    <recommendedName>
        <fullName evidence="1">Reverse transcriptase zinc-binding domain-containing protein</fullName>
    </recommendedName>
</protein>
<sequence length="143" mass="16635">MEDRWLLCPMTFRPMTSIAQWRSGTTVNCLMIVGGEAWDEDLVRNSNLLGDKVTGCASLLKPPDWNFIWSTRTLPKLQLFAWRLCRRALPTTANLRKRGMKVTRGYPFCHEEEETMEHFLLRCPFSRQVWAIANFHGLTCQTL</sequence>